<dbReference type="GO" id="GO:0015109">
    <property type="term" value="F:chromate transmembrane transporter activity"/>
    <property type="evidence" value="ECO:0007669"/>
    <property type="project" value="InterPro"/>
</dbReference>
<keyword evidence="5 7" id="KW-1133">Transmembrane helix</keyword>
<dbReference type="GO" id="GO:0005886">
    <property type="term" value="C:plasma membrane"/>
    <property type="evidence" value="ECO:0007669"/>
    <property type="project" value="UniProtKB-SubCell"/>
</dbReference>
<evidence type="ECO:0000256" key="4">
    <source>
        <dbReference type="ARBA" id="ARBA00022692"/>
    </source>
</evidence>
<feature type="transmembrane region" description="Helical" evidence="7">
    <location>
        <begin position="329"/>
        <end position="346"/>
    </location>
</feature>
<dbReference type="InterPro" id="IPR003370">
    <property type="entry name" value="Chromate_transpt"/>
</dbReference>
<evidence type="ECO:0000256" key="7">
    <source>
        <dbReference type="SAM" id="Phobius"/>
    </source>
</evidence>
<comment type="subcellular location">
    <subcellularLocation>
        <location evidence="1">Cell membrane</location>
        <topology evidence="1">Multi-pass membrane protein</topology>
    </subcellularLocation>
</comment>
<feature type="transmembrane region" description="Helical" evidence="7">
    <location>
        <begin position="189"/>
        <end position="215"/>
    </location>
</feature>
<dbReference type="PIRSF" id="PIRSF004810">
    <property type="entry name" value="ChrA"/>
    <property type="match status" value="1"/>
</dbReference>
<accession>A0A5C8ZAC3</accession>
<dbReference type="PANTHER" id="PTHR33567:SF3">
    <property type="entry name" value="CHROMATE ION TRANSPORTER (EUROFUNG)"/>
    <property type="match status" value="1"/>
</dbReference>
<feature type="transmembrane region" description="Helical" evidence="7">
    <location>
        <begin position="145"/>
        <end position="177"/>
    </location>
</feature>
<keyword evidence="9" id="KW-1185">Reference proteome</keyword>
<comment type="caution">
    <text evidence="8">The sequence shown here is derived from an EMBL/GenBank/DDBJ whole genome shotgun (WGS) entry which is preliminary data.</text>
</comment>
<sequence length="397" mass="42268">MPAQTKSSLRVFFTFLKLGLTSFGGPIAHIGYFHKELIEKQKWLSDAQFAQLFSICQFLPGPASSQLGFILGYQRAGLRGALAAFIAFTLPSALALIFLAQYLPYLSTAAGQLVIQGLKLVAVIVVADAILSMGKKLCPDWPRRILAILACLVLVIFSSALSQLAVILVAALAGMWLCRPEAKQAPSELGIAIPATVSYVSAISFVSLLIIALLPPMQSTLLASLQSFYYAGALVFGGGHVVLPLLEQAFVAPGLISQQEFLVGYGAAQTVPGPLFSIAGYIGALIPSDSPLLFAALALCLMFLPGFLLVLAVLPLWPRLQTAKRTQRAIAGVNAAVVGILLAAFLGPMTQLIAHSPSDIIISLIGFGLLNRFKISVLWIACWCIFSQVVKLGLMPM</sequence>
<dbReference type="AlphaFoldDB" id="A0A5C8ZAC3"/>
<proteinExistence type="inferred from homology"/>
<dbReference type="PANTHER" id="PTHR33567">
    <property type="entry name" value="CHROMATE ION TRANSPORTER (EUROFUNG)"/>
    <property type="match status" value="1"/>
</dbReference>
<protein>
    <submittedName>
        <fullName evidence="8">Chromate efflux transporter</fullName>
    </submittedName>
</protein>
<name>A0A5C8ZAC3_9GAMM</name>
<feature type="transmembrane region" description="Helical" evidence="7">
    <location>
        <begin position="12"/>
        <end position="32"/>
    </location>
</feature>
<evidence type="ECO:0000256" key="1">
    <source>
        <dbReference type="ARBA" id="ARBA00004651"/>
    </source>
</evidence>
<evidence type="ECO:0000313" key="9">
    <source>
        <dbReference type="Proteomes" id="UP000321764"/>
    </source>
</evidence>
<evidence type="ECO:0000256" key="2">
    <source>
        <dbReference type="ARBA" id="ARBA00005262"/>
    </source>
</evidence>
<reference evidence="8 9" key="1">
    <citation type="submission" date="2019-07" db="EMBL/GenBank/DDBJ databases">
        <title>Reinekea sp. strain SSH23 genome sequencing and assembly.</title>
        <authorList>
            <person name="Kim I."/>
        </authorList>
    </citation>
    <scope>NUCLEOTIDE SEQUENCE [LARGE SCALE GENOMIC DNA]</scope>
    <source>
        <strain evidence="8 9">SSH23</strain>
    </source>
</reference>
<feature type="transmembrane region" description="Helical" evidence="7">
    <location>
        <begin position="109"/>
        <end position="133"/>
    </location>
</feature>
<keyword evidence="4 7" id="KW-0812">Transmembrane</keyword>
<keyword evidence="6 7" id="KW-0472">Membrane</keyword>
<feature type="transmembrane region" description="Helical" evidence="7">
    <location>
        <begin position="292"/>
        <end position="317"/>
    </location>
</feature>
<dbReference type="RefSeq" id="WP_147713772.1">
    <property type="nucleotide sequence ID" value="NZ_VKAD01000001.1"/>
</dbReference>
<keyword evidence="3" id="KW-1003">Cell membrane</keyword>
<gene>
    <name evidence="8" type="primary">chrA</name>
    <name evidence="8" type="ORF">FME95_07505</name>
</gene>
<feature type="transmembrane region" description="Helical" evidence="7">
    <location>
        <begin position="52"/>
        <end position="73"/>
    </location>
</feature>
<evidence type="ECO:0000256" key="6">
    <source>
        <dbReference type="ARBA" id="ARBA00023136"/>
    </source>
</evidence>
<feature type="transmembrane region" description="Helical" evidence="7">
    <location>
        <begin position="377"/>
        <end position="394"/>
    </location>
</feature>
<dbReference type="EMBL" id="VKAD01000001">
    <property type="protein sequence ID" value="TXR54374.1"/>
    <property type="molecule type" value="Genomic_DNA"/>
</dbReference>
<dbReference type="Proteomes" id="UP000321764">
    <property type="component" value="Unassembled WGS sequence"/>
</dbReference>
<evidence type="ECO:0000256" key="3">
    <source>
        <dbReference type="ARBA" id="ARBA00022475"/>
    </source>
</evidence>
<feature type="transmembrane region" description="Helical" evidence="7">
    <location>
        <begin position="80"/>
        <end position="103"/>
    </location>
</feature>
<dbReference type="NCBIfam" id="TIGR00937">
    <property type="entry name" value="2A51"/>
    <property type="match status" value="1"/>
</dbReference>
<dbReference type="Pfam" id="PF02417">
    <property type="entry name" value="Chromate_transp"/>
    <property type="match status" value="2"/>
</dbReference>
<comment type="similarity">
    <text evidence="2">Belongs to the chromate ion transporter (CHR) (TC 2.A.51) family.</text>
</comment>
<dbReference type="OrthoDB" id="8969999at2"/>
<dbReference type="InterPro" id="IPR014047">
    <property type="entry name" value="Chr_Tranpt_l_chain"/>
</dbReference>
<evidence type="ECO:0000313" key="8">
    <source>
        <dbReference type="EMBL" id="TXR54374.1"/>
    </source>
</evidence>
<evidence type="ECO:0000256" key="5">
    <source>
        <dbReference type="ARBA" id="ARBA00022989"/>
    </source>
</evidence>
<feature type="transmembrane region" description="Helical" evidence="7">
    <location>
        <begin position="227"/>
        <end position="246"/>
    </location>
</feature>
<organism evidence="8 9">
    <name type="scientific">Reinekea thalattae</name>
    <dbReference type="NCBI Taxonomy" id="2593301"/>
    <lineage>
        <taxon>Bacteria</taxon>
        <taxon>Pseudomonadati</taxon>
        <taxon>Pseudomonadota</taxon>
        <taxon>Gammaproteobacteria</taxon>
        <taxon>Oceanospirillales</taxon>
        <taxon>Saccharospirillaceae</taxon>
        <taxon>Reinekea</taxon>
    </lineage>
</organism>